<protein>
    <recommendedName>
        <fullName evidence="4">DUF4220 domain-containing protein</fullName>
    </recommendedName>
</protein>
<evidence type="ECO:0000313" key="2">
    <source>
        <dbReference type="EMBL" id="RLM70150.1"/>
    </source>
</evidence>
<comment type="caution">
    <text evidence="2">The sequence shown here is derived from an EMBL/GenBank/DDBJ whole genome shotgun (WGS) entry which is preliminary data.</text>
</comment>
<gene>
    <name evidence="2" type="ORF">C2845_PM17G12070</name>
</gene>
<keyword evidence="1" id="KW-0812">Transmembrane</keyword>
<evidence type="ECO:0000256" key="1">
    <source>
        <dbReference type="SAM" id="Phobius"/>
    </source>
</evidence>
<keyword evidence="3" id="KW-1185">Reference proteome</keyword>
<feature type="transmembrane region" description="Helical" evidence="1">
    <location>
        <begin position="130"/>
        <end position="150"/>
    </location>
</feature>
<dbReference type="STRING" id="4540.A0A3L6Q6Q5"/>
<organism evidence="2 3">
    <name type="scientific">Panicum miliaceum</name>
    <name type="common">Proso millet</name>
    <name type="synonym">Broomcorn millet</name>
    <dbReference type="NCBI Taxonomy" id="4540"/>
    <lineage>
        <taxon>Eukaryota</taxon>
        <taxon>Viridiplantae</taxon>
        <taxon>Streptophyta</taxon>
        <taxon>Embryophyta</taxon>
        <taxon>Tracheophyta</taxon>
        <taxon>Spermatophyta</taxon>
        <taxon>Magnoliopsida</taxon>
        <taxon>Liliopsida</taxon>
        <taxon>Poales</taxon>
        <taxon>Poaceae</taxon>
        <taxon>PACMAD clade</taxon>
        <taxon>Panicoideae</taxon>
        <taxon>Panicodae</taxon>
        <taxon>Paniceae</taxon>
        <taxon>Panicinae</taxon>
        <taxon>Panicum</taxon>
        <taxon>Panicum sect. Panicum</taxon>
    </lineage>
</organism>
<dbReference type="EMBL" id="PQIB02000014">
    <property type="protein sequence ID" value="RLM70150.1"/>
    <property type="molecule type" value="Genomic_DNA"/>
</dbReference>
<name>A0A3L6Q6Q5_PANMI</name>
<keyword evidence="1" id="KW-1133">Transmembrane helix</keyword>
<keyword evidence="1" id="KW-0472">Membrane</keyword>
<evidence type="ECO:0000313" key="3">
    <source>
        <dbReference type="Proteomes" id="UP000275267"/>
    </source>
</evidence>
<reference evidence="3" key="1">
    <citation type="journal article" date="2019" name="Nat. Commun.">
        <title>The genome of broomcorn millet.</title>
        <authorList>
            <person name="Zou C."/>
            <person name="Miki D."/>
            <person name="Li D."/>
            <person name="Tang Q."/>
            <person name="Xiao L."/>
            <person name="Rajput S."/>
            <person name="Deng P."/>
            <person name="Jia W."/>
            <person name="Huang R."/>
            <person name="Zhang M."/>
            <person name="Sun Y."/>
            <person name="Hu J."/>
            <person name="Fu X."/>
            <person name="Schnable P.S."/>
            <person name="Li F."/>
            <person name="Zhang H."/>
            <person name="Feng B."/>
            <person name="Zhu X."/>
            <person name="Liu R."/>
            <person name="Schnable J.C."/>
            <person name="Zhu J.-K."/>
            <person name="Zhang H."/>
        </authorList>
    </citation>
    <scope>NUCLEOTIDE SEQUENCE [LARGE SCALE GENOMIC DNA]</scope>
</reference>
<dbReference type="OrthoDB" id="681861at2759"/>
<feature type="transmembrane region" description="Helical" evidence="1">
    <location>
        <begin position="76"/>
        <end position="97"/>
    </location>
</feature>
<evidence type="ECO:0008006" key="4">
    <source>
        <dbReference type="Google" id="ProtNLM"/>
    </source>
</evidence>
<proteinExistence type="predicted"/>
<sequence>MAGGNSTISGCSGAALKQLSSQITCNAQLVSLFGKSMGEKRWRANALQLASAILAGLIVGIGIYGQRYRHHHFTRFIFLGATTLFLPVISTVVSMGAGKNDYAISRPDMDTGDLNHLIAECEPGVHSLLIVVWAFLVQIIMINTSAVVAIDDREGGSTGPPFELLVQGV</sequence>
<accession>A0A3L6Q6Q5</accession>
<dbReference type="AlphaFoldDB" id="A0A3L6Q6Q5"/>
<feature type="transmembrane region" description="Helical" evidence="1">
    <location>
        <begin position="46"/>
        <end position="64"/>
    </location>
</feature>
<dbReference type="Proteomes" id="UP000275267">
    <property type="component" value="Unassembled WGS sequence"/>
</dbReference>